<gene>
    <name evidence="2" type="ORF">N5I32_15015</name>
</gene>
<comment type="caution">
    <text evidence="2">The sequence shown here is derived from an EMBL/GenBank/DDBJ whole genome shotgun (WGS) entry which is preliminary data.</text>
</comment>
<dbReference type="Proteomes" id="UP001205601">
    <property type="component" value="Unassembled WGS sequence"/>
</dbReference>
<name>A0ABT2NPG1_9RHOB</name>
<evidence type="ECO:0000313" key="2">
    <source>
        <dbReference type="EMBL" id="MCT8330828.1"/>
    </source>
</evidence>
<feature type="domain" description="Glycosyltransferase 61 catalytic" evidence="1">
    <location>
        <begin position="83"/>
        <end position="254"/>
    </location>
</feature>
<keyword evidence="3" id="KW-1185">Reference proteome</keyword>
<reference evidence="3" key="1">
    <citation type="submission" date="2023-07" db="EMBL/GenBank/DDBJ databases">
        <title>Defluviimonas sediminis sp. nov., isolated from mangrove sediment.</title>
        <authorList>
            <person name="Liu L."/>
            <person name="Li J."/>
            <person name="Huang Y."/>
            <person name="Pan J."/>
            <person name="Li M."/>
        </authorList>
    </citation>
    <scope>NUCLEOTIDE SEQUENCE [LARGE SCALE GENOMIC DNA]</scope>
    <source>
        <strain evidence="3">FT324</strain>
    </source>
</reference>
<sequence>MDLAIGYKGQIVSCEDALLVPWGDDRDQQICHVTDPKTGRLIFRHINLCDLPQNEYAARSLNGPRERLRGTYILAGYLSAHLGHCLVGTISSLWPLSQLEGQIDGIVSFRITASPRQVEDRNEAAVAEILRSLGIHLPIFTVRQPTQVDRLILAEKGIGSYKLARGSSYYHRFMRQRLSLSDEELGKKARTKLYITRSQLQVQRRGIVGEAAIDRTFAAAGYEVVAPEKLPLSEQIAKYQTADAIVGLDGTPFHLIPSVCPTDAKIAIIRRRFAKSQNLDGVDFAGQFEAATGTAPTDIDCINGEWRPVETAKASPHIAVLDFEKVYQGLVAGGFLDTTSELHFPSSEEIQSQLDEAAIRIGAGYEFVDFRFSDVA</sequence>
<protein>
    <submittedName>
        <fullName evidence="2">Glycosyltransferase family 61 protein</fullName>
    </submittedName>
</protein>
<evidence type="ECO:0000259" key="1">
    <source>
        <dbReference type="Pfam" id="PF04577"/>
    </source>
</evidence>
<accession>A0ABT2NPG1</accession>
<dbReference type="InterPro" id="IPR049625">
    <property type="entry name" value="Glyco_transf_61_cat"/>
</dbReference>
<dbReference type="Pfam" id="PF04577">
    <property type="entry name" value="Glyco_transf_61"/>
    <property type="match status" value="1"/>
</dbReference>
<dbReference type="EMBL" id="JAOCQF010000003">
    <property type="protein sequence ID" value="MCT8330828.1"/>
    <property type="molecule type" value="Genomic_DNA"/>
</dbReference>
<proteinExistence type="predicted"/>
<organism evidence="2 3">
    <name type="scientific">Albidovulum sediminis</name>
    <dbReference type="NCBI Taxonomy" id="3066345"/>
    <lineage>
        <taxon>Bacteria</taxon>
        <taxon>Pseudomonadati</taxon>
        <taxon>Pseudomonadota</taxon>
        <taxon>Alphaproteobacteria</taxon>
        <taxon>Rhodobacterales</taxon>
        <taxon>Paracoccaceae</taxon>
        <taxon>Albidovulum</taxon>
    </lineage>
</organism>
<evidence type="ECO:0000313" key="3">
    <source>
        <dbReference type="Proteomes" id="UP001205601"/>
    </source>
</evidence>